<feature type="chain" id="PRO_5038712244" evidence="5">
    <location>
        <begin position="25"/>
        <end position="560"/>
    </location>
</feature>
<comment type="similarity">
    <text evidence="2">Belongs to the bacterial solute-binding protein 5 family.</text>
</comment>
<feature type="signal peptide" evidence="5">
    <location>
        <begin position="1"/>
        <end position="24"/>
    </location>
</feature>
<dbReference type="PANTHER" id="PTHR30290">
    <property type="entry name" value="PERIPLASMIC BINDING COMPONENT OF ABC TRANSPORTER"/>
    <property type="match status" value="1"/>
</dbReference>
<organism evidence="7 8">
    <name type="scientific">Candidatus Merdiplasma excrementigallinarum</name>
    <dbReference type="NCBI Taxonomy" id="2840864"/>
    <lineage>
        <taxon>Bacteria</taxon>
        <taxon>Bacillati</taxon>
        <taxon>Bacillota</taxon>
        <taxon>Clostridia</taxon>
        <taxon>Lachnospirales</taxon>
        <taxon>Lachnospiraceae</taxon>
        <taxon>Lachnospiraceae incertae sedis</taxon>
        <taxon>Candidatus Merdiplasma</taxon>
    </lineage>
</organism>
<feature type="domain" description="Solute-binding protein family 5" evidence="6">
    <location>
        <begin position="89"/>
        <end position="477"/>
    </location>
</feature>
<name>A0A9D1P1R1_9FIRM</name>
<keyword evidence="4 5" id="KW-0732">Signal</keyword>
<dbReference type="Gene3D" id="3.10.105.10">
    <property type="entry name" value="Dipeptide-binding Protein, Domain 3"/>
    <property type="match status" value="1"/>
</dbReference>
<dbReference type="AlphaFoldDB" id="A0A9D1P1R1"/>
<keyword evidence="3" id="KW-0813">Transport</keyword>
<reference evidence="7" key="1">
    <citation type="submission" date="2020-10" db="EMBL/GenBank/DDBJ databases">
        <authorList>
            <person name="Gilroy R."/>
        </authorList>
    </citation>
    <scope>NUCLEOTIDE SEQUENCE</scope>
    <source>
        <strain evidence="7">ChiBcec6-7307</strain>
    </source>
</reference>
<evidence type="ECO:0000256" key="5">
    <source>
        <dbReference type="SAM" id="SignalP"/>
    </source>
</evidence>
<dbReference type="FunFam" id="3.90.76.10:FF:000001">
    <property type="entry name" value="Oligopeptide ABC transporter substrate-binding protein"/>
    <property type="match status" value="1"/>
</dbReference>
<dbReference type="Gene3D" id="3.40.190.10">
    <property type="entry name" value="Periplasmic binding protein-like II"/>
    <property type="match status" value="1"/>
</dbReference>
<evidence type="ECO:0000313" key="7">
    <source>
        <dbReference type="EMBL" id="HIV24008.1"/>
    </source>
</evidence>
<proteinExistence type="inferred from homology"/>
<evidence type="ECO:0000259" key="6">
    <source>
        <dbReference type="Pfam" id="PF00496"/>
    </source>
</evidence>
<dbReference type="Proteomes" id="UP000886889">
    <property type="component" value="Unassembled WGS sequence"/>
</dbReference>
<evidence type="ECO:0000256" key="4">
    <source>
        <dbReference type="ARBA" id="ARBA00022729"/>
    </source>
</evidence>
<accession>A0A9D1P1R1</accession>
<comment type="caution">
    <text evidence="7">The sequence shown here is derived from an EMBL/GenBank/DDBJ whole genome shotgun (WGS) entry which is preliminary data.</text>
</comment>
<dbReference type="InterPro" id="IPR039424">
    <property type="entry name" value="SBP_5"/>
</dbReference>
<reference evidence="7" key="2">
    <citation type="journal article" date="2021" name="PeerJ">
        <title>Extensive microbial diversity within the chicken gut microbiome revealed by metagenomics and culture.</title>
        <authorList>
            <person name="Gilroy R."/>
            <person name="Ravi A."/>
            <person name="Getino M."/>
            <person name="Pursley I."/>
            <person name="Horton D.L."/>
            <person name="Alikhan N.F."/>
            <person name="Baker D."/>
            <person name="Gharbi K."/>
            <person name="Hall N."/>
            <person name="Watson M."/>
            <person name="Adriaenssens E.M."/>
            <person name="Foster-Nyarko E."/>
            <person name="Jarju S."/>
            <person name="Secka A."/>
            <person name="Antonio M."/>
            <person name="Oren A."/>
            <person name="Chaudhuri R.R."/>
            <person name="La Ragione R."/>
            <person name="Hildebrand F."/>
            <person name="Pallen M.J."/>
        </authorList>
    </citation>
    <scope>NUCLEOTIDE SEQUENCE</scope>
    <source>
        <strain evidence="7">ChiBcec6-7307</strain>
    </source>
</reference>
<dbReference type="CDD" id="cd08504">
    <property type="entry name" value="PBP2_OppA"/>
    <property type="match status" value="1"/>
</dbReference>
<dbReference type="GO" id="GO:1904680">
    <property type="term" value="F:peptide transmembrane transporter activity"/>
    <property type="evidence" value="ECO:0007669"/>
    <property type="project" value="TreeGrafter"/>
</dbReference>
<dbReference type="GO" id="GO:0015833">
    <property type="term" value="P:peptide transport"/>
    <property type="evidence" value="ECO:0007669"/>
    <property type="project" value="TreeGrafter"/>
</dbReference>
<evidence type="ECO:0000256" key="3">
    <source>
        <dbReference type="ARBA" id="ARBA00022448"/>
    </source>
</evidence>
<dbReference type="SUPFAM" id="SSF53850">
    <property type="entry name" value="Periplasmic binding protein-like II"/>
    <property type="match status" value="1"/>
</dbReference>
<protein>
    <submittedName>
        <fullName evidence="7">Peptide ABC transporter substrate-binding protein</fullName>
    </submittedName>
</protein>
<dbReference type="Pfam" id="PF00496">
    <property type="entry name" value="SBP_bac_5"/>
    <property type="match status" value="1"/>
</dbReference>
<dbReference type="PIRSF" id="PIRSF002741">
    <property type="entry name" value="MppA"/>
    <property type="match status" value="1"/>
</dbReference>
<sequence length="560" mass="62085">MKKALSLVLALGMAVSTMSAPALAEEGGEFNIRACIASEPETIDPNLENTVDAAVYSMHLFEGLMKYTNNGEPAAEGDDRVQLMDYDYGVAESYDVSDDDLVYTFHLRDEAVWSDGEPVTAQDFVYSWQRIVNPETAATYGYILNGVVKNASAIQAGEMEPSELGVVAIDDKTLEVTLETECPYFIGLCAFAALMPLRQDVIEEYGTEWTTPGNMVSNGAFVLTDWQHDNYIEMSRNDQYYDPAGPDKITWYLSDSQSAMLAAYEAGEYDFFYDVPTDQISTMKDAGQLFTADQICTYYLHLHCDNIPDWRVRAAIALSIDRENIVENVTQAGQTPATGVVAAGITDSEGTNWVDRVGDIMWQPLAEMYPDADLTTYSGRCDLAVQLLDEAVAEGYDTSTTMTYEYNTSEAHKAIAEAVQADVANVLGLEITLHNSEWQTYQDNLNEGEFGLGRMAWSADYNDAITYIEMFTNGNSYNYSNWVSDEYTALVEEIKSLPGGEERDAKMQEAEALLFSEGGFSITPLYFYVQPYCLQGEISNVGWTPLGYFSFIHATQGAAE</sequence>
<evidence type="ECO:0000256" key="2">
    <source>
        <dbReference type="ARBA" id="ARBA00005695"/>
    </source>
</evidence>
<evidence type="ECO:0000256" key="1">
    <source>
        <dbReference type="ARBA" id="ARBA00004196"/>
    </source>
</evidence>
<evidence type="ECO:0000313" key="8">
    <source>
        <dbReference type="Proteomes" id="UP000886889"/>
    </source>
</evidence>
<comment type="subcellular location">
    <subcellularLocation>
        <location evidence="1">Cell envelope</location>
    </subcellularLocation>
</comment>
<dbReference type="Gene3D" id="3.90.76.10">
    <property type="entry name" value="Dipeptide-binding Protein, Domain 1"/>
    <property type="match status" value="1"/>
</dbReference>
<dbReference type="InterPro" id="IPR030678">
    <property type="entry name" value="Peptide/Ni-bd"/>
</dbReference>
<dbReference type="GO" id="GO:0043190">
    <property type="term" value="C:ATP-binding cassette (ABC) transporter complex"/>
    <property type="evidence" value="ECO:0007669"/>
    <property type="project" value="InterPro"/>
</dbReference>
<dbReference type="GO" id="GO:0030313">
    <property type="term" value="C:cell envelope"/>
    <property type="evidence" value="ECO:0007669"/>
    <property type="project" value="UniProtKB-SubCell"/>
</dbReference>
<dbReference type="GO" id="GO:0042597">
    <property type="term" value="C:periplasmic space"/>
    <property type="evidence" value="ECO:0007669"/>
    <property type="project" value="UniProtKB-ARBA"/>
</dbReference>
<dbReference type="EMBL" id="DVOS01000073">
    <property type="protein sequence ID" value="HIV24008.1"/>
    <property type="molecule type" value="Genomic_DNA"/>
</dbReference>
<dbReference type="PANTHER" id="PTHR30290:SF10">
    <property type="entry name" value="PERIPLASMIC OLIGOPEPTIDE-BINDING PROTEIN-RELATED"/>
    <property type="match status" value="1"/>
</dbReference>
<dbReference type="InterPro" id="IPR000914">
    <property type="entry name" value="SBP_5_dom"/>
</dbReference>
<gene>
    <name evidence="7" type="ORF">IAC80_08755</name>
</gene>